<reference evidence="1" key="2">
    <citation type="submission" date="2022-06" db="UniProtKB">
        <authorList>
            <consortium name="EnsemblMetazoa"/>
        </authorList>
    </citation>
    <scope>IDENTIFICATION</scope>
    <source>
        <strain evidence="1">PS312</strain>
    </source>
</reference>
<dbReference type="AlphaFoldDB" id="A0A2A6CBE8"/>
<evidence type="ECO:0000313" key="1">
    <source>
        <dbReference type="EnsemblMetazoa" id="PPA38742.1"/>
    </source>
</evidence>
<dbReference type="EnsemblMetazoa" id="PPA38742.1">
    <property type="protein sequence ID" value="PPA38742.1"/>
    <property type="gene ID" value="WBGene00277111"/>
</dbReference>
<gene>
    <name evidence="1" type="primary">WBGene00277111</name>
</gene>
<sequence length="119" mass="14168">AQNLSINAVFITLHDENQQVEIHRKSQTLKFNVQIIFPIPFSVTNSSERIRLDTFFSLVFNANEPIQFDPSEDLSMDDSRTRVDVNVDCFRWFIVSYMSNEWHFIDGTMHYLSRYHFKE</sequence>
<dbReference type="Proteomes" id="UP000005239">
    <property type="component" value="Unassembled WGS sequence"/>
</dbReference>
<reference evidence="2" key="1">
    <citation type="journal article" date="2008" name="Nat. Genet.">
        <title>The Pristionchus pacificus genome provides a unique perspective on nematode lifestyle and parasitism.</title>
        <authorList>
            <person name="Dieterich C."/>
            <person name="Clifton S.W."/>
            <person name="Schuster L.N."/>
            <person name="Chinwalla A."/>
            <person name="Delehaunty K."/>
            <person name="Dinkelacker I."/>
            <person name="Fulton L."/>
            <person name="Fulton R."/>
            <person name="Godfrey J."/>
            <person name="Minx P."/>
            <person name="Mitreva M."/>
            <person name="Roeseler W."/>
            <person name="Tian H."/>
            <person name="Witte H."/>
            <person name="Yang S.P."/>
            <person name="Wilson R.K."/>
            <person name="Sommer R.J."/>
        </authorList>
    </citation>
    <scope>NUCLEOTIDE SEQUENCE [LARGE SCALE GENOMIC DNA]</scope>
    <source>
        <strain evidence="2">PS312</strain>
    </source>
</reference>
<proteinExistence type="predicted"/>
<accession>A0A8R1YV37</accession>
<keyword evidence="2" id="KW-1185">Reference proteome</keyword>
<accession>A0A2A6CBE8</accession>
<evidence type="ECO:0000313" key="2">
    <source>
        <dbReference type="Proteomes" id="UP000005239"/>
    </source>
</evidence>
<protein>
    <submittedName>
        <fullName evidence="1">Uncharacterized protein</fullName>
    </submittedName>
</protein>
<organism evidence="1 2">
    <name type="scientific">Pristionchus pacificus</name>
    <name type="common">Parasitic nematode worm</name>
    <dbReference type="NCBI Taxonomy" id="54126"/>
    <lineage>
        <taxon>Eukaryota</taxon>
        <taxon>Metazoa</taxon>
        <taxon>Ecdysozoa</taxon>
        <taxon>Nematoda</taxon>
        <taxon>Chromadorea</taxon>
        <taxon>Rhabditida</taxon>
        <taxon>Rhabditina</taxon>
        <taxon>Diplogasteromorpha</taxon>
        <taxon>Diplogasteroidea</taxon>
        <taxon>Neodiplogasteridae</taxon>
        <taxon>Pristionchus</taxon>
    </lineage>
</organism>
<name>A0A2A6CBE8_PRIPA</name>